<dbReference type="HOGENOM" id="CLU_090389_16_1_0"/>
<dbReference type="PDB" id="6MOS">
    <property type="method" value="X-ray"/>
    <property type="resolution" value="1.80 A"/>
    <property type="chains" value="A=1-90"/>
</dbReference>
<feature type="domain" description="Thioredoxin" evidence="1">
    <location>
        <begin position="6"/>
        <end position="80"/>
    </location>
</feature>
<protein>
    <submittedName>
        <fullName evidence="2">Thioredoxin</fullName>
    </submittedName>
</protein>
<dbReference type="PDBsum" id="6MOS"/>
<evidence type="ECO:0000313" key="3">
    <source>
        <dbReference type="Proteomes" id="UP000002453"/>
    </source>
</evidence>
<dbReference type="KEGG" id="taf:THA_37"/>
<sequence length="90" mass="10531">MKIEYFKNDKCSVCKAMLPKIQTIAKNFDIDIEVIDVIENPSYPAQKLVFTVPTVIILDKEFEIKRFARNFSISEVINTIERYLEISNKE</sequence>
<keyword evidence="4" id="KW-0002">3D-structure</keyword>
<evidence type="ECO:0007829" key="4">
    <source>
        <dbReference type="PDB" id="6MOS"/>
    </source>
</evidence>
<dbReference type="OrthoDB" id="48747at2"/>
<dbReference type="Proteomes" id="UP000002453">
    <property type="component" value="Chromosome"/>
</dbReference>
<reference evidence="2 3" key="1">
    <citation type="journal article" date="2009" name="J. Bacteriol.">
        <title>The genome of Thermosipho africanus TCF52B: lateral genetic connections to the Firmicutes and Archaea.</title>
        <authorList>
            <person name="Nesboe C.L."/>
            <person name="Bapteste E."/>
            <person name="Curtis B."/>
            <person name="Dahle H."/>
            <person name="Lopez P."/>
            <person name="Macleod D."/>
            <person name="Dlutek M."/>
            <person name="Bowman S."/>
            <person name="Zhaxybayeva O."/>
            <person name="Birkeland N.-K."/>
            <person name="Doolittle W.F."/>
        </authorList>
    </citation>
    <scope>NUCLEOTIDE SEQUENCE [LARGE SCALE GENOMIC DNA]</scope>
    <source>
        <strain evidence="2 3">TCF52B</strain>
    </source>
</reference>
<organism evidence="2 3">
    <name type="scientific">Thermosipho africanus (strain TCF52B)</name>
    <dbReference type="NCBI Taxonomy" id="484019"/>
    <lineage>
        <taxon>Bacteria</taxon>
        <taxon>Thermotogati</taxon>
        <taxon>Thermotogota</taxon>
        <taxon>Thermotogae</taxon>
        <taxon>Thermotogales</taxon>
        <taxon>Fervidobacteriaceae</taxon>
        <taxon>Thermosipho</taxon>
    </lineage>
</organism>
<proteinExistence type="evidence at protein level"/>
<reference evidence="4" key="2">
    <citation type="journal article" date="2019" name="Biochim Biophys Acta Proteins Proteom">
        <title>Structure and function of the putative thioredoxin 1 from the thermophilic eubacterium Thermosipho africanus strain TCF52B.</title>
        <authorList>
            <person name="Sahtout N."/>
            <person name="Kuttiyatveetil J.R.A."/>
            <person name="Sanders D.A.R."/>
        </authorList>
    </citation>
    <scope>X-RAY CRYSTALLOGRAPHY (1.80 ANGSTROMS)</scope>
    <scope>DISULFIDE BONDS</scope>
</reference>
<gene>
    <name evidence="2" type="ordered locus">THA_37</name>
</gene>
<dbReference type="InterPro" id="IPR013766">
    <property type="entry name" value="Thioredoxin_domain"/>
</dbReference>
<dbReference type="eggNOG" id="COG0526">
    <property type="taxonomic scope" value="Bacteria"/>
</dbReference>
<dbReference type="Gene3D" id="3.40.30.10">
    <property type="entry name" value="Glutaredoxin"/>
    <property type="match status" value="1"/>
</dbReference>
<dbReference type="AlphaFoldDB" id="B7IEN1"/>
<dbReference type="InterPro" id="IPR036249">
    <property type="entry name" value="Thioredoxin-like_sf"/>
</dbReference>
<evidence type="ECO:0000259" key="1">
    <source>
        <dbReference type="Pfam" id="PF00085"/>
    </source>
</evidence>
<evidence type="ECO:0000313" key="2">
    <source>
        <dbReference type="EMBL" id="ACJ74545.1"/>
    </source>
</evidence>
<dbReference type="Pfam" id="PF00085">
    <property type="entry name" value="Thioredoxin"/>
    <property type="match status" value="1"/>
</dbReference>
<dbReference type="CDD" id="cd02947">
    <property type="entry name" value="TRX_family"/>
    <property type="match status" value="1"/>
</dbReference>
<feature type="disulfide bond" evidence="4">
    <location>
        <begin position="11"/>
        <end position="14"/>
    </location>
</feature>
<keyword evidence="3" id="KW-1185">Reference proteome</keyword>
<accession>B7IEN1</accession>
<dbReference type="RefSeq" id="WP_004103357.1">
    <property type="nucleotide sequence ID" value="NC_011653.1"/>
</dbReference>
<dbReference type="EMBL" id="CP001185">
    <property type="protein sequence ID" value="ACJ74545.1"/>
    <property type="molecule type" value="Genomic_DNA"/>
</dbReference>
<dbReference type="SUPFAM" id="SSF52833">
    <property type="entry name" value="Thioredoxin-like"/>
    <property type="match status" value="1"/>
</dbReference>
<dbReference type="SMR" id="B7IEN1"/>
<name>B7IEN1_THEAB</name>
<dbReference type="STRING" id="484019.THA_37"/>